<dbReference type="GO" id="GO:0003700">
    <property type="term" value="F:DNA-binding transcription factor activity"/>
    <property type="evidence" value="ECO:0007669"/>
    <property type="project" value="InterPro"/>
</dbReference>
<evidence type="ECO:0000256" key="1">
    <source>
        <dbReference type="ARBA" id="ARBA00005384"/>
    </source>
</evidence>
<dbReference type="InterPro" id="IPR000524">
    <property type="entry name" value="Tscrpt_reg_HTH_GntR"/>
</dbReference>
<dbReference type="InterPro" id="IPR015422">
    <property type="entry name" value="PyrdxlP-dep_Trfase_small"/>
</dbReference>
<proteinExistence type="inferred from homology"/>
<dbReference type="AlphaFoldDB" id="A0A1N7N4R9"/>
<dbReference type="OrthoDB" id="9794015at2"/>
<dbReference type="Proteomes" id="UP000186141">
    <property type="component" value="Unassembled WGS sequence"/>
</dbReference>
<name>A0A1N7N4R9_9RHOB</name>
<dbReference type="InterPro" id="IPR036390">
    <property type="entry name" value="WH_DNA-bd_sf"/>
</dbReference>
<gene>
    <name evidence="7" type="ORF">SAMN05421774_103114</name>
</gene>
<evidence type="ECO:0000256" key="3">
    <source>
        <dbReference type="ARBA" id="ARBA00023015"/>
    </source>
</evidence>
<dbReference type="InterPro" id="IPR015421">
    <property type="entry name" value="PyrdxlP-dep_Trfase_major"/>
</dbReference>
<dbReference type="GO" id="GO:0003677">
    <property type="term" value="F:DNA binding"/>
    <property type="evidence" value="ECO:0007669"/>
    <property type="project" value="UniProtKB-KW"/>
</dbReference>
<dbReference type="Gene3D" id="3.90.1150.10">
    <property type="entry name" value="Aspartate Aminotransferase, domain 1"/>
    <property type="match status" value="1"/>
</dbReference>
<feature type="domain" description="HTH gntR-type" evidence="6">
    <location>
        <begin position="1"/>
        <end position="69"/>
    </location>
</feature>
<evidence type="ECO:0000313" key="7">
    <source>
        <dbReference type="EMBL" id="SIS93159.1"/>
    </source>
</evidence>
<dbReference type="InterPro" id="IPR004839">
    <property type="entry name" value="Aminotransferase_I/II_large"/>
</dbReference>
<dbReference type="InterPro" id="IPR036388">
    <property type="entry name" value="WH-like_DNA-bd_sf"/>
</dbReference>
<dbReference type="PROSITE" id="PS50949">
    <property type="entry name" value="HTH_GNTR"/>
    <property type="match status" value="1"/>
</dbReference>
<evidence type="ECO:0000256" key="4">
    <source>
        <dbReference type="ARBA" id="ARBA00023125"/>
    </source>
</evidence>
<evidence type="ECO:0000256" key="5">
    <source>
        <dbReference type="ARBA" id="ARBA00023163"/>
    </source>
</evidence>
<keyword evidence="2" id="KW-0663">Pyridoxal phosphate</keyword>
<dbReference type="CDD" id="cd00609">
    <property type="entry name" value="AAT_like"/>
    <property type="match status" value="1"/>
</dbReference>
<keyword evidence="4" id="KW-0238">DNA-binding</keyword>
<dbReference type="STRING" id="1086013.SAMN05421774_103114"/>
<reference evidence="7 8" key="1">
    <citation type="submission" date="2017-01" db="EMBL/GenBank/DDBJ databases">
        <authorList>
            <person name="Mah S.A."/>
            <person name="Swanson W.J."/>
            <person name="Moy G.W."/>
            <person name="Vacquier V.D."/>
        </authorList>
    </citation>
    <scope>NUCLEOTIDE SEQUENCE [LARGE SCALE GENOMIC DNA]</scope>
    <source>
        <strain evidence="7 8">DSM 26375</strain>
    </source>
</reference>
<evidence type="ECO:0000259" key="6">
    <source>
        <dbReference type="PROSITE" id="PS50949"/>
    </source>
</evidence>
<dbReference type="EMBL" id="FTOT01000003">
    <property type="protein sequence ID" value="SIS93159.1"/>
    <property type="molecule type" value="Genomic_DNA"/>
</dbReference>
<dbReference type="SUPFAM" id="SSF46785">
    <property type="entry name" value="Winged helix' DNA-binding domain"/>
    <property type="match status" value="1"/>
</dbReference>
<keyword evidence="5" id="KW-0804">Transcription</keyword>
<protein>
    <submittedName>
        <fullName evidence="7">Transcriptional regulator, GntR family</fullName>
    </submittedName>
</protein>
<dbReference type="Gene3D" id="3.40.640.10">
    <property type="entry name" value="Type I PLP-dependent aspartate aminotransferase-like (Major domain)"/>
    <property type="match status" value="1"/>
</dbReference>
<dbReference type="RefSeq" id="WP_076530471.1">
    <property type="nucleotide sequence ID" value="NZ_BMEH01000003.1"/>
</dbReference>
<comment type="similarity">
    <text evidence="1">In the C-terminal section; belongs to the class-I pyridoxal-phosphate-dependent aminotransferase family.</text>
</comment>
<dbReference type="GO" id="GO:0030170">
    <property type="term" value="F:pyridoxal phosphate binding"/>
    <property type="evidence" value="ECO:0007669"/>
    <property type="project" value="InterPro"/>
</dbReference>
<dbReference type="Pfam" id="PF00155">
    <property type="entry name" value="Aminotran_1_2"/>
    <property type="match status" value="1"/>
</dbReference>
<dbReference type="PANTHER" id="PTHR46577:SF2">
    <property type="entry name" value="TRANSCRIPTIONAL REGULATORY PROTEIN"/>
    <property type="match status" value="1"/>
</dbReference>
<keyword evidence="8" id="KW-1185">Reference proteome</keyword>
<accession>A0A1N7N4R9</accession>
<organism evidence="7 8">
    <name type="scientific">Gemmobacter megaterium</name>
    <dbReference type="NCBI Taxonomy" id="1086013"/>
    <lineage>
        <taxon>Bacteria</taxon>
        <taxon>Pseudomonadati</taxon>
        <taxon>Pseudomonadota</taxon>
        <taxon>Alphaproteobacteria</taxon>
        <taxon>Rhodobacterales</taxon>
        <taxon>Paracoccaceae</taxon>
        <taxon>Gemmobacter</taxon>
    </lineage>
</organism>
<dbReference type="Gene3D" id="1.10.10.10">
    <property type="entry name" value="Winged helix-like DNA-binding domain superfamily/Winged helix DNA-binding domain"/>
    <property type="match status" value="1"/>
</dbReference>
<evidence type="ECO:0000313" key="8">
    <source>
        <dbReference type="Proteomes" id="UP000186141"/>
    </source>
</evidence>
<evidence type="ECO:0000256" key="2">
    <source>
        <dbReference type="ARBA" id="ARBA00022898"/>
    </source>
</evidence>
<sequence length="460" mass="51308">MNKVNKIVELLAADIATGVLAPGHRLASIRRAAEDFAVSKNTIVEAYDRLTSRGVVRAVHGSGFYVAEQAAQGDRPPAQPAHMTEAFDQVSLLNAQLNQDLQVRIGDGRPPLSWMQDALPQKFSGNILQRFEGDQTAYGSAWGNLPLREIIVQKYRRAGMQITADQVVTTFGANHALDLIIRRYLEPGDTVLVDEPGYYPLFAKLKLARITCIGVTRTPSGPDLDQLRTLARLYRPKVFFTQSRCQNPTGSAMDLPTAHAVLQIAMLHGLRIVDNDPFVDLPDQPGTPLALMDQFDTVIAISSYSKLLSASFRVGYVIATPQIAREVAELKLITVVNSSRFSEMLTSEMVTNRRYQRHLKKTAQRLRERRDDFRARIEAMGLSVFDPDSGGYYTFLQLPPGADETRIARNALSKGIFLAPGKFFHVNQESRLPAFRINLTRSDDARFYSFLRKEVASLGR</sequence>
<keyword evidence="3" id="KW-0805">Transcription regulation</keyword>
<dbReference type="Pfam" id="PF00392">
    <property type="entry name" value="GntR"/>
    <property type="match status" value="1"/>
</dbReference>
<dbReference type="CDD" id="cd07377">
    <property type="entry name" value="WHTH_GntR"/>
    <property type="match status" value="1"/>
</dbReference>
<dbReference type="PANTHER" id="PTHR46577">
    <property type="entry name" value="HTH-TYPE TRANSCRIPTIONAL REGULATORY PROTEIN GABR"/>
    <property type="match status" value="1"/>
</dbReference>
<dbReference type="SMART" id="SM00345">
    <property type="entry name" value="HTH_GNTR"/>
    <property type="match status" value="1"/>
</dbReference>
<dbReference type="InterPro" id="IPR015424">
    <property type="entry name" value="PyrdxlP-dep_Trfase"/>
</dbReference>
<dbReference type="SUPFAM" id="SSF53383">
    <property type="entry name" value="PLP-dependent transferases"/>
    <property type="match status" value="1"/>
</dbReference>
<dbReference type="InterPro" id="IPR051446">
    <property type="entry name" value="HTH_trans_reg/aminotransferase"/>
</dbReference>